<evidence type="ECO:0008006" key="6">
    <source>
        <dbReference type="Google" id="ProtNLM"/>
    </source>
</evidence>
<dbReference type="InterPro" id="IPR012338">
    <property type="entry name" value="Beta-lactam/transpept-like"/>
</dbReference>
<dbReference type="PANTHER" id="PTHR46825:SF9">
    <property type="entry name" value="BETA-LACTAMASE-RELATED DOMAIN-CONTAINING PROTEIN"/>
    <property type="match status" value="1"/>
</dbReference>
<protein>
    <recommendedName>
        <fullName evidence="6">Beta-lactamase domain-containing protein</fullName>
    </recommendedName>
</protein>
<keyword evidence="5" id="KW-1185">Reference proteome</keyword>
<proteinExistence type="inferred from homology"/>
<evidence type="ECO:0000256" key="1">
    <source>
        <dbReference type="ARBA" id="ARBA00038215"/>
    </source>
</evidence>
<name>A0AAE8MZF4_9PEZI</name>
<dbReference type="InterPro" id="IPR001466">
    <property type="entry name" value="Beta-lactam-related"/>
</dbReference>
<dbReference type="Gene3D" id="3.40.710.10">
    <property type="entry name" value="DD-peptidase/beta-lactamase superfamily"/>
    <property type="match status" value="1"/>
</dbReference>
<dbReference type="EMBL" id="ONZQ02000008">
    <property type="protein sequence ID" value="SPO03651.1"/>
    <property type="molecule type" value="Genomic_DNA"/>
</dbReference>
<dbReference type="PANTHER" id="PTHR46825">
    <property type="entry name" value="D-ALANYL-D-ALANINE-CARBOXYPEPTIDASE/ENDOPEPTIDASE AMPH"/>
    <property type="match status" value="1"/>
</dbReference>
<dbReference type="InterPro" id="IPR050491">
    <property type="entry name" value="AmpC-like"/>
</dbReference>
<reference evidence="4" key="1">
    <citation type="submission" date="2018-03" db="EMBL/GenBank/DDBJ databases">
        <authorList>
            <person name="Guldener U."/>
        </authorList>
    </citation>
    <scope>NUCLEOTIDE SEQUENCE</scope>
</reference>
<feature type="domain" description="Peptidase S12 Pab87-related C-terminal" evidence="3">
    <location>
        <begin position="433"/>
        <end position="547"/>
    </location>
</feature>
<dbReference type="Proteomes" id="UP001187682">
    <property type="component" value="Unassembled WGS sequence"/>
</dbReference>
<dbReference type="Pfam" id="PF00144">
    <property type="entry name" value="Beta-lactamase"/>
    <property type="match status" value="1"/>
</dbReference>
<evidence type="ECO:0000313" key="5">
    <source>
        <dbReference type="Proteomes" id="UP001187682"/>
    </source>
</evidence>
<gene>
    <name evidence="4" type="ORF">DNG_06334</name>
</gene>
<evidence type="ECO:0000259" key="3">
    <source>
        <dbReference type="Pfam" id="PF11954"/>
    </source>
</evidence>
<accession>A0AAE8MZF4</accession>
<feature type="domain" description="Beta-lactamase-related" evidence="2">
    <location>
        <begin position="49"/>
        <end position="375"/>
    </location>
</feature>
<evidence type="ECO:0000259" key="2">
    <source>
        <dbReference type="Pfam" id="PF00144"/>
    </source>
</evidence>
<evidence type="ECO:0000313" key="4">
    <source>
        <dbReference type="EMBL" id="SPO03651.1"/>
    </source>
</evidence>
<dbReference type="SUPFAM" id="SSF56601">
    <property type="entry name" value="beta-lactamase/transpeptidase-like"/>
    <property type="match status" value="1"/>
</dbReference>
<comment type="similarity">
    <text evidence="1">Belongs to the peptidase S12 family.</text>
</comment>
<organism evidence="4 5">
    <name type="scientific">Cephalotrichum gorgonifer</name>
    <dbReference type="NCBI Taxonomy" id="2041049"/>
    <lineage>
        <taxon>Eukaryota</taxon>
        <taxon>Fungi</taxon>
        <taxon>Dikarya</taxon>
        <taxon>Ascomycota</taxon>
        <taxon>Pezizomycotina</taxon>
        <taxon>Sordariomycetes</taxon>
        <taxon>Hypocreomycetidae</taxon>
        <taxon>Microascales</taxon>
        <taxon>Microascaceae</taxon>
        <taxon>Cephalotrichum</taxon>
    </lineage>
</organism>
<comment type="caution">
    <text evidence="4">The sequence shown here is derived from an EMBL/GenBank/DDBJ whole genome shotgun (WGS) entry which is preliminary data.</text>
</comment>
<dbReference type="Pfam" id="PF11954">
    <property type="entry name" value="DUF3471"/>
    <property type="match status" value="1"/>
</dbReference>
<dbReference type="AlphaFoldDB" id="A0AAE8MZF4"/>
<dbReference type="InterPro" id="IPR021860">
    <property type="entry name" value="Peptidase_S12_Pab87-rel_C"/>
</dbReference>
<sequence length="549" mass="60266">MARISSAHRAGSAIASSVGDAAIVLPTQERQPETSVTLQTKGNPLNDGFKKFIDSTREKYHVPGVAIGVVHGDETYLSGYGHATLDGKVAVTPETLFYIGSITKSTVGAILLHVLESTVESDKPLTLNSKIHDIIPGDFLLSDDYTTRHATLKDALVHRLGYPRHDMSYGGPGFTVKDAVRSLRHLPMSAELREKFQYFNIGFMVLQHVIESITGKFLGEIYEEAFFGPLGMTSSTVELSKARDTIPHTLAEGSAYSSLTKTINPQPWWDSCVVGDGGVITNVADMTKYLRAMINGGAGLPISEESYKTLTSPVIIGDAMPAKYRTTPLYAAGWFVSSYRGHHYVYHSGAVPGFTAMAGYFPDLKWGAVVTTNADLSGIIASETVFYRLVDDFLEVPEDDRVDSTEKWENLLNSREESYLKGREKAFPSIPDPPLPHSLPLQDYAGTYFHPAYRSLTFAVALPESDIPVAEGTASVLHAVKDQSEWDIVFDLEHVSGEHFICYLNTLARSPMLQEAVKAEFVVGPDGKVARLGIEFESSLKDKIWFDRA</sequence>